<dbReference type="AlphaFoldDB" id="A0A1Y2A567"/>
<feature type="compositionally biased region" description="Basic and acidic residues" evidence="1">
    <location>
        <begin position="48"/>
        <end position="65"/>
    </location>
</feature>
<dbReference type="Proteomes" id="UP000193144">
    <property type="component" value="Unassembled WGS sequence"/>
</dbReference>
<keyword evidence="3" id="KW-1185">Reference proteome</keyword>
<name>A0A1Y2A567_9PLEO</name>
<protein>
    <submittedName>
        <fullName evidence="2">Uncharacterized protein</fullName>
    </submittedName>
</protein>
<feature type="compositionally biased region" description="Basic and acidic residues" evidence="1">
    <location>
        <begin position="1"/>
        <end position="27"/>
    </location>
</feature>
<proteinExistence type="predicted"/>
<reference evidence="2 3" key="1">
    <citation type="submission" date="2016-07" db="EMBL/GenBank/DDBJ databases">
        <title>Pervasive Adenine N6-methylation of Active Genes in Fungi.</title>
        <authorList>
            <consortium name="DOE Joint Genome Institute"/>
            <person name="Mondo S.J."/>
            <person name="Dannebaum R.O."/>
            <person name="Kuo R.C."/>
            <person name="Labutti K."/>
            <person name="Haridas S."/>
            <person name="Kuo A."/>
            <person name="Salamov A."/>
            <person name="Ahrendt S.R."/>
            <person name="Lipzen A."/>
            <person name="Sullivan W."/>
            <person name="Andreopoulos W.B."/>
            <person name="Clum A."/>
            <person name="Lindquist E."/>
            <person name="Daum C."/>
            <person name="Ramamoorthy G.K."/>
            <person name="Gryganskyi A."/>
            <person name="Culley D."/>
            <person name="Magnuson J.K."/>
            <person name="James T.Y."/>
            <person name="O'Malley M.A."/>
            <person name="Stajich J.E."/>
            <person name="Spatafora J.W."/>
            <person name="Visel A."/>
            <person name="Grigoriev I.V."/>
        </authorList>
    </citation>
    <scope>NUCLEOTIDE SEQUENCE [LARGE SCALE GENOMIC DNA]</scope>
    <source>
        <strain evidence="2 3">CBS 115471</strain>
    </source>
</reference>
<comment type="caution">
    <text evidence="2">The sequence shown here is derived from an EMBL/GenBank/DDBJ whole genome shotgun (WGS) entry which is preliminary data.</text>
</comment>
<evidence type="ECO:0000313" key="3">
    <source>
        <dbReference type="Proteomes" id="UP000193144"/>
    </source>
</evidence>
<organism evidence="2 3">
    <name type="scientific">Clohesyomyces aquaticus</name>
    <dbReference type="NCBI Taxonomy" id="1231657"/>
    <lineage>
        <taxon>Eukaryota</taxon>
        <taxon>Fungi</taxon>
        <taxon>Dikarya</taxon>
        <taxon>Ascomycota</taxon>
        <taxon>Pezizomycotina</taxon>
        <taxon>Dothideomycetes</taxon>
        <taxon>Pleosporomycetidae</taxon>
        <taxon>Pleosporales</taxon>
        <taxon>Lindgomycetaceae</taxon>
        <taxon>Clohesyomyces</taxon>
    </lineage>
</organism>
<accession>A0A1Y2A567</accession>
<gene>
    <name evidence="2" type="ORF">BCR34DRAFT_583517</name>
</gene>
<evidence type="ECO:0000256" key="1">
    <source>
        <dbReference type="SAM" id="MobiDB-lite"/>
    </source>
</evidence>
<evidence type="ECO:0000313" key="2">
    <source>
        <dbReference type="EMBL" id="ORY17661.1"/>
    </source>
</evidence>
<sequence length="212" mass="23423">MIGKDRQRSDSQSERGEAAQMMQDRRSSAGRLQRNQGGGGLQVTRGANQDDKSNRQALRTQHDRQLAPQTAKRRSLDPRIGAVERGGHQSTVEACPRLGSLGCVEPGSKTREIAFKPPPAQNRRLSLVFGPGQPTTAGEGAGRGLTGQKKVLAGQWARYKLQRRDIRDEKNGHAWTSSWRTAEVERASALESQQGANDGLVSNERWSRWIEM</sequence>
<dbReference type="EMBL" id="MCFA01000011">
    <property type="protein sequence ID" value="ORY17661.1"/>
    <property type="molecule type" value="Genomic_DNA"/>
</dbReference>
<feature type="region of interest" description="Disordered" evidence="1">
    <location>
        <begin position="1"/>
        <end position="88"/>
    </location>
</feature>